<dbReference type="Gene3D" id="3.40.50.150">
    <property type="entry name" value="Vaccinia Virus protein VP39"/>
    <property type="match status" value="1"/>
</dbReference>
<feature type="region of interest" description="Disordered" evidence="1">
    <location>
        <begin position="680"/>
        <end position="761"/>
    </location>
</feature>
<dbReference type="SUPFAM" id="SSF53335">
    <property type="entry name" value="S-adenosyl-L-methionine-dependent methyltransferases"/>
    <property type="match status" value="1"/>
</dbReference>
<feature type="compositionally biased region" description="Acidic residues" evidence="1">
    <location>
        <begin position="684"/>
        <end position="694"/>
    </location>
</feature>
<dbReference type="EMBL" id="ML213596">
    <property type="protein sequence ID" value="TFK40860.1"/>
    <property type="molecule type" value="Genomic_DNA"/>
</dbReference>
<dbReference type="OrthoDB" id="2013972at2759"/>
<feature type="compositionally biased region" description="Basic and acidic residues" evidence="1">
    <location>
        <begin position="717"/>
        <end position="734"/>
    </location>
</feature>
<gene>
    <name evidence="3" type="ORF">BDQ12DRAFT_721473</name>
</gene>
<dbReference type="GO" id="GO:0008168">
    <property type="term" value="F:methyltransferase activity"/>
    <property type="evidence" value="ECO:0007669"/>
    <property type="project" value="TreeGrafter"/>
</dbReference>
<feature type="compositionally biased region" description="Low complexity" evidence="1">
    <location>
        <begin position="327"/>
        <end position="336"/>
    </location>
</feature>
<accession>A0A5C3M699</accession>
<name>A0A5C3M699_9AGAR</name>
<feature type="domain" description="Methyltransferase" evidence="2">
    <location>
        <begin position="571"/>
        <end position="668"/>
    </location>
</feature>
<feature type="compositionally biased region" description="Pro residues" evidence="1">
    <location>
        <begin position="1323"/>
        <end position="1332"/>
    </location>
</feature>
<feature type="compositionally biased region" description="Low complexity" evidence="1">
    <location>
        <begin position="736"/>
        <end position="748"/>
    </location>
</feature>
<feature type="region of interest" description="Disordered" evidence="1">
    <location>
        <begin position="1"/>
        <end position="46"/>
    </location>
</feature>
<feature type="compositionally biased region" description="Polar residues" evidence="1">
    <location>
        <begin position="356"/>
        <end position="379"/>
    </location>
</feature>
<feature type="compositionally biased region" description="Low complexity" evidence="1">
    <location>
        <begin position="112"/>
        <end position="122"/>
    </location>
</feature>
<feature type="region of interest" description="Disordered" evidence="1">
    <location>
        <begin position="1240"/>
        <end position="1339"/>
    </location>
</feature>
<dbReference type="PANTHER" id="PTHR43591:SF24">
    <property type="entry name" value="2-METHOXY-6-POLYPRENYL-1,4-BENZOQUINOL METHYLASE, MITOCHONDRIAL"/>
    <property type="match status" value="1"/>
</dbReference>
<feature type="compositionally biased region" description="Polar residues" evidence="1">
    <location>
        <begin position="1245"/>
        <end position="1265"/>
    </location>
</feature>
<dbReference type="InterPro" id="IPR041698">
    <property type="entry name" value="Methyltransf_25"/>
</dbReference>
<dbReference type="CDD" id="cd02440">
    <property type="entry name" value="AdoMet_MTases"/>
    <property type="match status" value="1"/>
</dbReference>
<feature type="compositionally biased region" description="Low complexity" evidence="1">
    <location>
        <begin position="417"/>
        <end position="469"/>
    </location>
</feature>
<feature type="compositionally biased region" description="Polar residues" evidence="1">
    <location>
        <begin position="1010"/>
        <end position="1036"/>
    </location>
</feature>
<keyword evidence="4" id="KW-1185">Reference proteome</keyword>
<feature type="region of interest" description="Disordered" evidence="1">
    <location>
        <begin position="304"/>
        <end position="479"/>
    </location>
</feature>
<evidence type="ECO:0000313" key="3">
    <source>
        <dbReference type="EMBL" id="TFK40860.1"/>
    </source>
</evidence>
<dbReference type="InterPro" id="IPR029063">
    <property type="entry name" value="SAM-dependent_MTases_sf"/>
</dbReference>
<organism evidence="3 4">
    <name type="scientific">Crucibulum laeve</name>
    <dbReference type="NCBI Taxonomy" id="68775"/>
    <lineage>
        <taxon>Eukaryota</taxon>
        <taxon>Fungi</taxon>
        <taxon>Dikarya</taxon>
        <taxon>Basidiomycota</taxon>
        <taxon>Agaricomycotina</taxon>
        <taxon>Agaricomycetes</taxon>
        <taxon>Agaricomycetidae</taxon>
        <taxon>Agaricales</taxon>
        <taxon>Agaricineae</taxon>
        <taxon>Nidulariaceae</taxon>
        <taxon>Crucibulum</taxon>
    </lineage>
</organism>
<feature type="compositionally biased region" description="Low complexity" evidence="1">
    <location>
        <begin position="1281"/>
        <end position="1290"/>
    </location>
</feature>
<feature type="region of interest" description="Disordered" evidence="1">
    <location>
        <begin position="876"/>
        <end position="901"/>
    </location>
</feature>
<dbReference type="PANTHER" id="PTHR43591">
    <property type="entry name" value="METHYLTRANSFERASE"/>
    <property type="match status" value="1"/>
</dbReference>
<feature type="compositionally biased region" description="Basic and acidic residues" evidence="1">
    <location>
        <begin position="139"/>
        <end position="151"/>
    </location>
</feature>
<dbReference type="STRING" id="68775.A0A5C3M699"/>
<feature type="region of interest" description="Disordered" evidence="1">
    <location>
        <begin position="60"/>
        <end position="208"/>
    </location>
</feature>
<evidence type="ECO:0000256" key="1">
    <source>
        <dbReference type="SAM" id="MobiDB-lite"/>
    </source>
</evidence>
<feature type="region of interest" description="Disordered" evidence="1">
    <location>
        <begin position="273"/>
        <end position="292"/>
    </location>
</feature>
<evidence type="ECO:0000313" key="4">
    <source>
        <dbReference type="Proteomes" id="UP000308652"/>
    </source>
</evidence>
<feature type="region of interest" description="Disordered" evidence="1">
    <location>
        <begin position="225"/>
        <end position="255"/>
    </location>
</feature>
<feature type="compositionally biased region" description="Pro residues" evidence="1">
    <location>
        <begin position="74"/>
        <end position="89"/>
    </location>
</feature>
<feature type="compositionally biased region" description="Polar residues" evidence="1">
    <location>
        <begin position="701"/>
        <end position="710"/>
    </location>
</feature>
<dbReference type="Proteomes" id="UP000308652">
    <property type="component" value="Unassembled WGS sequence"/>
</dbReference>
<sequence>MSLDHHPSADPQLPDPTSPSRPQFQRSSTSPWPPRSPSTDSLPYMTSWASPNLAAAPVLKKRHSTYTLSHPERPASPAPAIPPQRPPRNPARTGSTFFDVPSQRPPTKLRSRPSTATSATSSHSREDVTPWEFQSSPAGEKEKEMEKERSPRRSAPPSVKSRASSTGFVLTGTVEDVTPWDLEPPPVPKLPRRTSETQFSKASHKATGPVEEVAPWELFPAVVPEPIPDTPLASQTSHSHSHTRTTGPTEEVTPWELYPVLDTTSNTDRNVAVDGVLPSTRPRSSITMSKTQVEEVTPWELYPVPVPEASNSSSQQDATITKKSSRSNRPTSSSGSHKGLSDLGIVRRRRSIGNKPGSSPPKTRSQVHTSSMYPLNQPISSTSSSSHDRDHPPSVKSHHQQNQHQYQNYNPLPHAETSSSARTSPTTSRFSLKTGLSSYAHTTHTHASTSASTSKADTASTASSTSPSSHSRHQVNGNLKFSTADRTILEELKRNISAKEAQFVIKGAGNTTTGGGLSVGKKYHPYSSEEVPYPRSYDREVVDLDVWETIFCQNIADSLTWHVFDPPPVKVLDLGCGTGTWILNAAQTWKESSFVGLDIVPLHPDLTQVGSPDLAGRITWIQANFLDDLPFQNEEFDFVHIKRVSLGVPEDKWDHFFEEIIRVMKPGGAFEMIEEDLFFPGQSTDDEDSGDESGSEAPLSRRNSVSSNSHISKDRRHSRDGDEAIHSEFSRISEESSPVTPTTAYSTYPPTPSNPTSPVDDKIVEEPEQELAAANEQNLSVYVPPLPSPPQDSPMSGYVTLIPPHSRSSARPMLHVKTGSSPHGRAFTNKFAGSAVSLLGTMGYSVPPSNSISDLPSDVKVQQKRRSSSVLAPISALSEDPHSQHVPSPQPSAHESHNPLENSNVAPFLLRSLPKAPTNPRDHSLLKAIYLETLASRFINRSPLSILTTTLEWHFKDVRTHPPLVFSFPPTFAKPLEDEGEEPDNLSRASSPDPYDSDDARDAIIPIATRPQSTKSGKSNTSGALSSHTTNSDEITEQTRWLSMRGLLERTSPFITLDDARGYGYVPVAKGSLPASKTKDGKQVTVRKPSRLPNKTLNIDLRSLNLHLALRTKEILACSESMWEWVKDYQSQLRTRKAGRTRSGSLEVPAHLSQSSFQSGASASSLDLNKNQIADMTRDEFDILLGHFEMDMHDQVALGSAIQDRFSWPAVASAESLDRKAFDTACERWDKWAKEQNSKLASHPYRQSHSNHYQPRNSVSTSSMAYVTPDKPSSKHDSVSRSRSGSQTASGLHVNGEASATGHSPVHSSRPASSVHFTSTASPQPPSHPSIPPSASRKISRAMRVFVAWKENSPSS</sequence>
<feature type="compositionally biased region" description="Polar residues" evidence="1">
    <location>
        <begin position="281"/>
        <end position="291"/>
    </location>
</feature>
<dbReference type="Pfam" id="PF13649">
    <property type="entry name" value="Methyltransf_25"/>
    <property type="match status" value="1"/>
</dbReference>
<reference evidence="3 4" key="1">
    <citation type="journal article" date="2019" name="Nat. Ecol. Evol.">
        <title>Megaphylogeny resolves global patterns of mushroom evolution.</title>
        <authorList>
            <person name="Varga T."/>
            <person name="Krizsan K."/>
            <person name="Foldi C."/>
            <person name="Dima B."/>
            <person name="Sanchez-Garcia M."/>
            <person name="Sanchez-Ramirez S."/>
            <person name="Szollosi G.J."/>
            <person name="Szarkandi J.G."/>
            <person name="Papp V."/>
            <person name="Albert L."/>
            <person name="Andreopoulos W."/>
            <person name="Angelini C."/>
            <person name="Antonin V."/>
            <person name="Barry K.W."/>
            <person name="Bougher N.L."/>
            <person name="Buchanan P."/>
            <person name="Buyck B."/>
            <person name="Bense V."/>
            <person name="Catcheside P."/>
            <person name="Chovatia M."/>
            <person name="Cooper J."/>
            <person name="Damon W."/>
            <person name="Desjardin D."/>
            <person name="Finy P."/>
            <person name="Geml J."/>
            <person name="Haridas S."/>
            <person name="Hughes K."/>
            <person name="Justo A."/>
            <person name="Karasinski D."/>
            <person name="Kautmanova I."/>
            <person name="Kiss B."/>
            <person name="Kocsube S."/>
            <person name="Kotiranta H."/>
            <person name="LaButti K.M."/>
            <person name="Lechner B.E."/>
            <person name="Liimatainen K."/>
            <person name="Lipzen A."/>
            <person name="Lukacs Z."/>
            <person name="Mihaltcheva S."/>
            <person name="Morgado L.N."/>
            <person name="Niskanen T."/>
            <person name="Noordeloos M.E."/>
            <person name="Ohm R.A."/>
            <person name="Ortiz-Santana B."/>
            <person name="Ovrebo C."/>
            <person name="Racz N."/>
            <person name="Riley R."/>
            <person name="Savchenko A."/>
            <person name="Shiryaev A."/>
            <person name="Soop K."/>
            <person name="Spirin V."/>
            <person name="Szebenyi C."/>
            <person name="Tomsovsky M."/>
            <person name="Tulloss R.E."/>
            <person name="Uehling J."/>
            <person name="Grigoriev I.V."/>
            <person name="Vagvolgyi C."/>
            <person name="Papp T."/>
            <person name="Martin F.M."/>
            <person name="Miettinen O."/>
            <person name="Hibbett D.S."/>
            <person name="Nagy L.G."/>
        </authorList>
    </citation>
    <scope>NUCLEOTIDE SEQUENCE [LARGE SCALE GENOMIC DNA]</scope>
    <source>
        <strain evidence="3 4">CBS 166.37</strain>
    </source>
</reference>
<feature type="region of interest" description="Disordered" evidence="1">
    <location>
        <begin position="972"/>
        <end position="1036"/>
    </location>
</feature>
<feature type="compositionally biased region" description="Polar residues" evidence="1">
    <location>
        <begin position="1306"/>
        <end position="1321"/>
    </location>
</feature>
<feature type="compositionally biased region" description="Polar residues" evidence="1">
    <location>
        <begin position="309"/>
        <end position="319"/>
    </location>
</feature>
<evidence type="ECO:0000259" key="2">
    <source>
        <dbReference type="Pfam" id="PF13649"/>
    </source>
</evidence>
<protein>
    <recommendedName>
        <fullName evidence="2">Methyltransferase domain-containing protein</fullName>
    </recommendedName>
</protein>
<proteinExistence type="predicted"/>